<accession>X1RT17</accession>
<proteinExistence type="predicted"/>
<feature type="non-terminal residue" evidence="1">
    <location>
        <position position="1"/>
    </location>
</feature>
<organism evidence="1">
    <name type="scientific">marine sediment metagenome</name>
    <dbReference type="NCBI Taxonomy" id="412755"/>
    <lineage>
        <taxon>unclassified sequences</taxon>
        <taxon>metagenomes</taxon>
        <taxon>ecological metagenomes</taxon>
    </lineage>
</organism>
<evidence type="ECO:0000313" key="1">
    <source>
        <dbReference type="EMBL" id="GAI70096.1"/>
    </source>
</evidence>
<name>X1RT17_9ZZZZ</name>
<sequence>KYQHQKYKTTEEIRNEFPAIQDIFRNGQFPEYVIKGTLVAQK</sequence>
<protein>
    <submittedName>
        <fullName evidence="1">Uncharacterized protein</fullName>
    </submittedName>
</protein>
<reference evidence="1" key="1">
    <citation type="journal article" date="2014" name="Front. Microbiol.">
        <title>High frequency of phylogenetically diverse reductive dehalogenase-homologous genes in deep subseafloor sedimentary metagenomes.</title>
        <authorList>
            <person name="Kawai M."/>
            <person name="Futagami T."/>
            <person name="Toyoda A."/>
            <person name="Takaki Y."/>
            <person name="Nishi S."/>
            <person name="Hori S."/>
            <person name="Arai W."/>
            <person name="Tsubouchi T."/>
            <person name="Morono Y."/>
            <person name="Uchiyama I."/>
            <person name="Ito T."/>
            <person name="Fujiyama A."/>
            <person name="Inagaki F."/>
            <person name="Takami H."/>
        </authorList>
    </citation>
    <scope>NUCLEOTIDE SEQUENCE</scope>
    <source>
        <strain evidence="1">Expedition CK06-06</strain>
    </source>
</reference>
<gene>
    <name evidence="1" type="ORF">S06H3_66658</name>
</gene>
<dbReference type="AlphaFoldDB" id="X1RT17"/>
<dbReference type="EMBL" id="BARV01045563">
    <property type="protein sequence ID" value="GAI70096.1"/>
    <property type="molecule type" value="Genomic_DNA"/>
</dbReference>
<comment type="caution">
    <text evidence="1">The sequence shown here is derived from an EMBL/GenBank/DDBJ whole genome shotgun (WGS) entry which is preliminary data.</text>
</comment>